<dbReference type="PANTHER" id="PTHR30535">
    <property type="entry name" value="VITAMIN B12-BINDING PROTEIN"/>
    <property type="match status" value="1"/>
</dbReference>
<evidence type="ECO:0000313" key="3">
    <source>
        <dbReference type="EMBL" id="RIY42226.1"/>
    </source>
</evidence>
<dbReference type="GO" id="GO:0071281">
    <property type="term" value="P:cellular response to iron ion"/>
    <property type="evidence" value="ECO:0007669"/>
    <property type="project" value="TreeGrafter"/>
</dbReference>
<dbReference type="InterPro" id="IPR050902">
    <property type="entry name" value="ABC_Transporter_SBP"/>
</dbReference>
<keyword evidence="1" id="KW-0732">Signal</keyword>
<dbReference type="Gene3D" id="3.40.50.1980">
    <property type="entry name" value="Nitrogenase molybdenum iron protein domain"/>
    <property type="match status" value="2"/>
</dbReference>
<dbReference type="InterPro" id="IPR054828">
    <property type="entry name" value="Vit_B12_bind_prot"/>
</dbReference>
<evidence type="ECO:0000259" key="2">
    <source>
        <dbReference type="PROSITE" id="PS50983"/>
    </source>
</evidence>
<evidence type="ECO:0000313" key="4">
    <source>
        <dbReference type="Proteomes" id="UP000266206"/>
    </source>
</evidence>
<dbReference type="InterPro" id="IPR002491">
    <property type="entry name" value="ABC_transptr_periplasmic_BD"/>
</dbReference>
<organism evidence="3 4">
    <name type="scientific">Neopusillimonas maritima</name>
    <dbReference type="NCBI Taxonomy" id="2026239"/>
    <lineage>
        <taxon>Bacteria</taxon>
        <taxon>Pseudomonadati</taxon>
        <taxon>Pseudomonadota</taxon>
        <taxon>Betaproteobacteria</taxon>
        <taxon>Burkholderiales</taxon>
        <taxon>Alcaligenaceae</taxon>
        <taxon>Neopusillimonas</taxon>
    </lineage>
</organism>
<dbReference type="Pfam" id="PF01497">
    <property type="entry name" value="Peripla_BP_2"/>
    <property type="match status" value="1"/>
</dbReference>
<proteinExistence type="predicted"/>
<dbReference type="PANTHER" id="PTHR30535:SF34">
    <property type="entry name" value="MOLYBDATE-BINDING PROTEIN MOLA"/>
    <property type="match status" value="1"/>
</dbReference>
<dbReference type="PROSITE" id="PS50983">
    <property type="entry name" value="FE_B12_PBP"/>
    <property type="match status" value="1"/>
</dbReference>
<dbReference type="SUPFAM" id="SSF53807">
    <property type="entry name" value="Helical backbone' metal receptor"/>
    <property type="match status" value="1"/>
</dbReference>
<accession>A0A3A1YXE2</accession>
<name>A0A3A1YXE2_9BURK</name>
<feature type="domain" description="Fe/B12 periplasmic-binding" evidence="2">
    <location>
        <begin position="53"/>
        <end position="301"/>
    </location>
</feature>
<reference evidence="3 4" key="1">
    <citation type="submission" date="2017-08" db="EMBL/GenBank/DDBJ databases">
        <title>Pusillimonas indicus sp. nov., a member of the family Alcaligenaceae isolated from surface seawater.</title>
        <authorList>
            <person name="Li J."/>
        </authorList>
    </citation>
    <scope>NUCLEOTIDE SEQUENCE [LARGE SCALE GENOMIC DNA]</scope>
    <source>
        <strain evidence="3 4">L52-1-41</strain>
    </source>
</reference>
<dbReference type="AlphaFoldDB" id="A0A3A1YXE2"/>
<dbReference type="NCBIfam" id="NF038402">
    <property type="entry name" value="TroA_like"/>
    <property type="match status" value="1"/>
</dbReference>
<dbReference type="CDD" id="cd01144">
    <property type="entry name" value="BtuF"/>
    <property type="match status" value="1"/>
</dbReference>
<gene>
    <name evidence="3" type="ORF">CJP73_01950</name>
</gene>
<evidence type="ECO:0000256" key="1">
    <source>
        <dbReference type="ARBA" id="ARBA00022729"/>
    </source>
</evidence>
<dbReference type="Proteomes" id="UP000266206">
    <property type="component" value="Unassembled WGS sequence"/>
</dbReference>
<comment type="caution">
    <text evidence="3">The sequence shown here is derived from an EMBL/GenBank/DDBJ whole genome shotgun (WGS) entry which is preliminary data.</text>
</comment>
<dbReference type="EMBL" id="NQYH01000001">
    <property type="protein sequence ID" value="RIY42226.1"/>
    <property type="molecule type" value="Genomic_DNA"/>
</dbReference>
<sequence length="301" mass="32867">MCMATRIRARLYSLIWPGKCKPRGVHRRLLLLTLGLLPVWAWAQAPAPEPAQRIVSLAPHITELVFAAGAGNRLIGTVQSSDFPKDVETLPRVGDGLHIDPETLISLQPDLVLGWQAGATQAVAPILKTLGIPLVHINPKSVQDIPDTIEEIGRLTDNNVSARAAAESIRERLTHLKQQAPTQPVSIVLEINPAPLYVVGNDPLLNNALQYCNATNQFADVPQAAPLIGLENLLANQPDFIVIRSESNRLMKERTEFLAAKGVQAARQGKVIGIDPDLLFRPGPRLIDALEQLCAQLQDQR</sequence>
<protein>
    <recommendedName>
        <fullName evidence="2">Fe/B12 periplasmic-binding domain-containing protein</fullName>
    </recommendedName>
</protein>